<organism evidence="3 4">
    <name type="scientific">Flavobacterium cupreum</name>
    <dbReference type="NCBI Taxonomy" id="2133766"/>
    <lineage>
        <taxon>Bacteria</taxon>
        <taxon>Pseudomonadati</taxon>
        <taxon>Bacteroidota</taxon>
        <taxon>Flavobacteriia</taxon>
        <taxon>Flavobacteriales</taxon>
        <taxon>Flavobacteriaceae</taxon>
        <taxon>Flavobacterium</taxon>
    </lineage>
</organism>
<dbReference type="InterPro" id="IPR044023">
    <property type="entry name" value="Ig_7"/>
</dbReference>
<dbReference type="NCBIfam" id="NF033708">
    <property type="entry name" value="T9SS_Cterm_ChiA"/>
    <property type="match status" value="1"/>
</dbReference>
<dbReference type="RefSeq" id="WP_127338973.1">
    <property type="nucleotide sequence ID" value="NZ_QWDM01000008.1"/>
</dbReference>
<name>A0A434A5X1_9FLAO</name>
<feature type="chain" id="PRO_5019295028" description="SUEL-type lectin domain-containing protein" evidence="1">
    <location>
        <begin position="50"/>
        <end position="1575"/>
    </location>
</feature>
<dbReference type="PROSITE" id="PS50228">
    <property type="entry name" value="SUEL_LECTIN"/>
    <property type="match status" value="1"/>
</dbReference>
<protein>
    <recommendedName>
        <fullName evidence="2">SUEL-type lectin domain-containing protein</fullName>
    </recommendedName>
</protein>
<dbReference type="SMART" id="SM00635">
    <property type="entry name" value="BID_2"/>
    <property type="match status" value="3"/>
</dbReference>
<dbReference type="InterPro" id="IPR000922">
    <property type="entry name" value="Lectin_gal-bd_dom"/>
</dbReference>
<keyword evidence="1" id="KW-0732">Signal</keyword>
<dbReference type="GO" id="GO:0030246">
    <property type="term" value="F:carbohydrate binding"/>
    <property type="evidence" value="ECO:0007669"/>
    <property type="project" value="InterPro"/>
</dbReference>
<dbReference type="Gene3D" id="2.60.40.1080">
    <property type="match status" value="3"/>
</dbReference>
<evidence type="ECO:0000313" key="3">
    <source>
        <dbReference type="EMBL" id="RUT69735.1"/>
    </source>
</evidence>
<accession>A0A434A5X1</accession>
<dbReference type="InterPro" id="IPR008964">
    <property type="entry name" value="Invasin/intimin_cell_adhesion"/>
</dbReference>
<sequence length="1575" mass="163734">MIKKLLLFVRLLFLPTFSIFSLDSSRGKLSVRAKMFCFALLFCASFANAATYYSGINGTPTDANNVLNWWANTNGTGAHPANFTTGGDIFIVQTGHSMATTAAWAVTGNLQIQTGGTLSVAAFDITISGTTSITGSLVHSSNTGTKTYVGLVTINSGGLWNNSSNVGVIFRGGITNNGTFTSGSGVQTFNTNNQSLTGILSINRVTVTGVSLTNTNTLNVATALAGTGTLINSGTLNIGASTVGITTLTATAAGNTVNYTGAAQTIKSTSYYNLTFTGSGTKVFGGTTVATSNFINVAKGVQLDLSANNNHTARVLILGGIGPLISTWGAQGSGAANTTDTYFTNTNYGRIIVSGSGTFDPVIDSNYASYTKGVSGKLNASYVENASPVPVLTAPNGTVFINADFASYGTPAGTAPNFTLGTCNAFNSRTVATDVFLGNTTATIPATNATFGDPCVSIVKRLSVVATYTEPICINTSPGIITGSPPTGGNGTYTYLWEVSTTSAVSGYTAAPGTNNAKDYTPGNLTTTSWFRRTVYSGLYASETIVIVQVNNAPVAPTAIANTAFCAGSATTLTVSGGSTGGNGGYAQWYTGSCGGTFVGSGDSITVTPTAPTTYYVRYQNGCTTTACFSKLIEATVSITAAAATTPVCYNASAIQTTPLAYSATTGTPTTYSIAWNAAPTNSFVAVANAPLPASNISVSVPAGTNPGVYTGRLTVRNAAGTCVSLQNTFTVTVNALPTITGTANVCIGSTTQLTGSATPNVTIPWTSGTPAVATVDNSGLVTGVAAGTSVITYRNSNGCTQTVTVTVNALPTITGNANVCIGSTTQLTGSATPNATTPWSSGTPAVATVDNTGLVTGVAPGTSVITYRNANGCTQTVTVTVIPFPTIFGTPFVCVGSITQLTGSATPHSTTPWTSSTPSVAVVSNTGLVIGVSQGTSFITFRNSNGCTQTIPVTVNPQPAAPIVGTITQPTCVVPTGSVVLTGLPSTGTWTLTRSPGAVVTTGTGTEITISGLAANTTYTYTIGNGTCTSVSSNNIVVNQLPLLATWNAGWTNGPPTINQPVVFAGDYTSAGDLNSCSCTVNSGVNVVISDGNTLTVTNAVTVTTGATLTFENNSSLMQDSDVVNTGEITYKRTSSMRLSDFEYWSSPVKPQKLVDVSPLTLSDKYFGFNGDNWVITSPNDVMTVGKGYIIRGPQTYSNTVRADFTAAFKGVPNNGNLSGETLQKDKFYLIGNPYPSALSSNEFLKANSFINGTFYFWTHNTPLTISIKDYDADDYAVFNLTGGVATEGAPTGDDAPGNNPFIPQGHIAAGQSFFASTNDVGTVVFTNKMREGGANNSQFFKPGKPAKEEKSRIWLNITNDKGAFKQMLVGYIDGATNGIDNRYDGESFDANPYLDFYSVNNNLNYVIQGRALPFTDTDIVPLGYRSTIEGDFTISIQHTDGDLVNQPVYIEDKATGMIHNLKNGKYTFTTKAGTFTDRLVLRYTDKTLGTGDFENTENNILISVKNKAIKVTSAKENIKEVTVYDISGKLLFSKKKVSATELQITNLQSANQVLLVKVILDNEHAVTKKVIFQ</sequence>
<feature type="domain" description="SUEL-type lectin" evidence="2">
    <location>
        <begin position="392"/>
        <end position="469"/>
    </location>
</feature>
<proteinExistence type="predicted"/>
<comment type="caution">
    <text evidence="3">The sequence shown here is derived from an EMBL/GenBank/DDBJ whole genome shotgun (WGS) entry which is preliminary data.</text>
</comment>
<evidence type="ECO:0000256" key="1">
    <source>
        <dbReference type="SAM" id="SignalP"/>
    </source>
</evidence>
<dbReference type="Proteomes" id="UP000288102">
    <property type="component" value="Unassembled WGS sequence"/>
</dbReference>
<evidence type="ECO:0000259" key="2">
    <source>
        <dbReference type="PROSITE" id="PS50228"/>
    </source>
</evidence>
<evidence type="ECO:0000313" key="4">
    <source>
        <dbReference type="Proteomes" id="UP000288102"/>
    </source>
</evidence>
<dbReference type="Pfam" id="PF02368">
    <property type="entry name" value="Big_2"/>
    <property type="match status" value="2"/>
</dbReference>
<gene>
    <name evidence="3" type="ORF">D0817_14020</name>
</gene>
<dbReference type="InterPro" id="IPR003343">
    <property type="entry name" value="Big_2"/>
</dbReference>
<dbReference type="OrthoDB" id="1652165at2"/>
<dbReference type="Pfam" id="PF19081">
    <property type="entry name" value="Ig_7"/>
    <property type="match status" value="1"/>
</dbReference>
<dbReference type="EMBL" id="QWDM01000008">
    <property type="protein sequence ID" value="RUT69735.1"/>
    <property type="molecule type" value="Genomic_DNA"/>
</dbReference>
<feature type="signal peptide" evidence="1">
    <location>
        <begin position="1"/>
        <end position="49"/>
    </location>
</feature>
<dbReference type="CDD" id="cd22842">
    <property type="entry name" value="Gal_Rha_Lectin_BGal"/>
    <property type="match status" value="1"/>
</dbReference>
<reference evidence="4" key="1">
    <citation type="journal article" date="2019" name="Syst. Appl. Microbiol.">
        <title>Flavobacterium circumlabens sp. nov. and Flavobacterium cupreum sp. nov., two psychrotrophic species isolated from Antarctic environmental samples.</title>
        <authorList>
            <person name="Kralova S."/>
            <person name="Busse H.-J."/>
            <person name="Svec P."/>
            <person name="Maslanova I."/>
            <person name="Stankova E."/>
            <person name="Bartak M."/>
            <person name="Sedlacek I."/>
        </authorList>
    </citation>
    <scope>NUCLEOTIDE SEQUENCE [LARGE SCALE GENOMIC DNA]</scope>
    <source>
        <strain evidence="4">CCM 8825</strain>
    </source>
</reference>
<dbReference type="SUPFAM" id="SSF49373">
    <property type="entry name" value="Invasin/intimin cell-adhesion fragments"/>
    <property type="match status" value="3"/>
</dbReference>
<keyword evidence="4" id="KW-1185">Reference proteome</keyword>